<dbReference type="PANTHER" id="PTHR10663:SF388">
    <property type="entry name" value="GOLGI-SPECIFIC BREFELDIN A-RESISTANCE GUANINE NUCLEOTIDE EXCHANGE FACTOR 1"/>
    <property type="match status" value="1"/>
</dbReference>
<reference evidence="3" key="1">
    <citation type="submission" date="2021-01" db="EMBL/GenBank/DDBJ databases">
        <authorList>
            <person name="Corre E."/>
            <person name="Pelletier E."/>
            <person name="Niang G."/>
            <person name="Scheremetjew M."/>
            <person name="Finn R."/>
            <person name="Kale V."/>
            <person name="Holt S."/>
            <person name="Cochrane G."/>
            <person name="Meng A."/>
            <person name="Brown T."/>
            <person name="Cohen L."/>
        </authorList>
    </citation>
    <scope>NUCLEOTIDE SEQUENCE</scope>
    <source>
        <strain evidence="3">B650</strain>
    </source>
</reference>
<dbReference type="Gene3D" id="1.10.1000.11">
    <property type="entry name" value="Arf Nucleotide-binding Site Opener,domain 2"/>
    <property type="match status" value="1"/>
</dbReference>
<dbReference type="EMBL" id="HBGY01024161">
    <property type="protein sequence ID" value="CAD9596082.1"/>
    <property type="molecule type" value="Transcribed_RNA"/>
</dbReference>
<proteinExistence type="predicted"/>
<feature type="domain" description="SEC7" evidence="2">
    <location>
        <begin position="582"/>
        <end position="805"/>
    </location>
</feature>
<dbReference type="InterPro" id="IPR035999">
    <property type="entry name" value="Sec7_dom_sf"/>
</dbReference>
<dbReference type="GO" id="GO:0012505">
    <property type="term" value="C:endomembrane system"/>
    <property type="evidence" value="ECO:0007669"/>
    <property type="project" value="UniProtKB-ARBA"/>
</dbReference>
<dbReference type="GO" id="GO:0005085">
    <property type="term" value="F:guanyl-nucleotide exchange factor activity"/>
    <property type="evidence" value="ECO:0007669"/>
    <property type="project" value="InterPro"/>
</dbReference>
<dbReference type="PANTHER" id="PTHR10663">
    <property type="entry name" value="GUANYL-NUCLEOTIDE EXCHANGE FACTOR"/>
    <property type="match status" value="1"/>
</dbReference>
<feature type="region of interest" description="Disordered" evidence="1">
    <location>
        <begin position="1664"/>
        <end position="1687"/>
    </location>
</feature>
<dbReference type="PROSITE" id="PS50190">
    <property type="entry name" value="SEC7"/>
    <property type="match status" value="1"/>
</dbReference>
<gene>
    <name evidence="3" type="ORF">LDAN0321_LOCUS15051</name>
</gene>
<dbReference type="SUPFAM" id="SSF48425">
    <property type="entry name" value="Sec7 domain"/>
    <property type="match status" value="1"/>
</dbReference>
<dbReference type="Gene3D" id="1.10.220.20">
    <property type="match status" value="1"/>
</dbReference>
<dbReference type="CDD" id="cd00171">
    <property type="entry name" value="Sec7"/>
    <property type="match status" value="1"/>
</dbReference>
<dbReference type="SMART" id="SM00222">
    <property type="entry name" value="Sec7"/>
    <property type="match status" value="1"/>
</dbReference>
<evidence type="ECO:0000256" key="1">
    <source>
        <dbReference type="SAM" id="MobiDB-lite"/>
    </source>
</evidence>
<dbReference type="GO" id="GO:0016192">
    <property type="term" value="P:vesicle-mediated transport"/>
    <property type="evidence" value="ECO:0007669"/>
    <property type="project" value="UniProtKB-ARBA"/>
</dbReference>
<dbReference type="Pfam" id="PF01369">
    <property type="entry name" value="Sec7"/>
    <property type="match status" value="1"/>
</dbReference>
<evidence type="ECO:0000313" key="3">
    <source>
        <dbReference type="EMBL" id="CAD9596082.1"/>
    </source>
</evidence>
<dbReference type="GO" id="GO:0032012">
    <property type="term" value="P:regulation of ARF protein signal transduction"/>
    <property type="evidence" value="ECO:0007669"/>
    <property type="project" value="InterPro"/>
</dbReference>
<dbReference type="InterPro" id="IPR023394">
    <property type="entry name" value="Sec7_C_sf"/>
</dbReference>
<name>A0A7S2L686_9STRA</name>
<dbReference type="GO" id="GO:0005737">
    <property type="term" value="C:cytoplasm"/>
    <property type="evidence" value="ECO:0007669"/>
    <property type="project" value="UniProtKB-ARBA"/>
</dbReference>
<accession>A0A7S2L686</accession>
<sequence length="1687" mass="186828">MRSERERLPGHAEATRIICQEASGVLSSLRTGPPAIAHGDLVTDLQNLRRGMKEVSIQLADLKTTTSCNDDDDIGSKTAENLSSTTDVDAVAPDLTMIHPYVEPFLSVVIDPSASGRHTLAALRSLYRLLERGTLVSLVKYRRPLLENSDNNNAHCTIGLNAIAKATIACKFEQTDVAGDEAVEMALADLLGLLIILDSAKLVAIDCGPDVQGGEESTVTSYLSSLQSETRMEAFTTVFVARNTFIHSPALCYHVEGVLLSMVKATFSQVGRTASSGDPKSSIEVAAKNMLEFLTQQLLHTPLLHHSLSINSNSGAVVNNEAQAVHDATRVLCLKLARCIIREGWFEVNKEKVQLNEESTERLSQRTLLSIIQEDLCLALLIIGQASGSAVLSLEVLSEVCATIVTLWSDKFLRSRLLVQFEAIFNGFYGRILAILQRRPVAVDSNSFVLNQSFDSECVIILESLVDIFCLLDESENINISPLESLFVAYDCNIACSDVTIDLIKGLCCCCGSTIASSNEQEGDVQLGSPRQVPGYIRELCAEALIVGLKCLFHNVPLGDAVAQGSNPPLRDGLPLNEIEPDLRQIICKKNLLRAGAMLFNEKSTTGFKLLMDEGVLPSPLTPKDAAAFLRKGITLGLSKVAVGVYLGEMGKASIPLKTYPECERDWFHQKVLREYCNLFHFQSQSLLDGLRMFLSSFRLPGEAQQIDRIIQAFAESCGRQCVEAVDLKLFSDDEKKATDATYLLAFSIIMLNTDLHNDNIRPDRKMSVDAFVRNNSDYGRDVTDEGKPLPREFLESIYESIKMEEIRTEGEGAEGIMTVEQWTDVISGRCGHASDFGFEFVAKKCSDGKGDVKFLVVEYIWKYILRAIDGFWSYHDGVSAGGSNSMLGAQEARLGMDLATELLLGVSNLKRQHIFDAIFASVCISSGLLSYDDGEVSRRKLFIQSVQKQSAVIAAIDIAKRSGNMSINCWKYVFGILFELRDLKLLGSKFLVESDPDLLKDAARKKWNSRMCLAHNRGFGGDNGDTDNSGVFMVFSNIFANQVENSEEDVDGGSPDIVQSVHGKEKLFVWDEGGESDDEISDDHESVTGTDVVPSAGSLFENQLIHEDHFVYFEAPSQDKSQHMTQRARVRKRLAISCDFKALISESRFLTLEGVRHQLVAIVNLIKGEGLFDMPENAVQTEDGEINLRGTFDISPGSEAFAEVLICEIALKNRDRLGQIWDILEKHYLGRLRSDTEDGSAEEILVSPGIEKCVTAVIRMGCRAVRREDITNRVIGVLKLLYPPVGKKAYECLNKHVGEGLWRMCNTDAGGLRVMDTKGWDALLGLIKWCAVSAADELESSGIENLSNDDPSLYAFRCLQFLLHSPDLKDAVPFDVVNVIQAIITSGDDKACPQLSVAALDLLLVLHSRLGVLMINSSVRPDVNDGDCFWLKYWLPVLNCMSDVVEHSKFDIVRHHALSMLTDAIIDSNGKVLSQKDVLSILINKCVNLARGRFDALLKCEDMEEHVDAVNTEFELCLSLIFKPFLHYLHAKKLAMNKRDFLDLWVLVLATLKLLLGEQQEEEHSGMSDTSEHDTTSMMKHVRRRRLLTSTREVASERLQNAIMVLMAYGQIESADAQYEQGSLSDLTWKSIKSMQFCSTRIDEWVLLSNDGSSERVHVLEARSNYTSSESPDDNDRDEGINRIAQ</sequence>
<organism evidence="3">
    <name type="scientific">Leptocylindrus danicus</name>
    <dbReference type="NCBI Taxonomy" id="163516"/>
    <lineage>
        <taxon>Eukaryota</taxon>
        <taxon>Sar</taxon>
        <taxon>Stramenopiles</taxon>
        <taxon>Ochrophyta</taxon>
        <taxon>Bacillariophyta</taxon>
        <taxon>Coscinodiscophyceae</taxon>
        <taxon>Chaetocerotophycidae</taxon>
        <taxon>Leptocylindrales</taxon>
        <taxon>Leptocylindraceae</taxon>
        <taxon>Leptocylindrus</taxon>
    </lineage>
</organism>
<protein>
    <recommendedName>
        <fullName evidence="2">SEC7 domain-containing protein</fullName>
    </recommendedName>
</protein>
<dbReference type="InterPro" id="IPR000904">
    <property type="entry name" value="Sec7_dom"/>
</dbReference>
<evidence type="ECO:0000259" key="2">
    <source>
        <dbReference type="PROSITE" id="PS50190"/>
    </source>
</evidence>